<dbReference type="InterPro" id="IPR009057">
    <property type="entry name" value="Homeodomain-like_sf"/>
</dbReference>
<dbReference type="Gene3D" id="3.40.50.10490">
    <property type="entry name" value="Glucose-6-phosphate isomerase like protein, domain 1"/>
    <property type="match status" value="1"/>
</dbReference>
<feature type="domain" description="SIS" evidence="5">
    <location>
        <begin position="129"/>
        <end position="269"/>
    </location>
</feature>
<keyword evidence="8" id="KW-1185">Reference proteome</keyword>
<reference evidence="8 9" key="1">
    <citation type="submission" date="2019-11" db="EMBL/GenBank/DDBJ databases">
        <title>Characterisation of Fundicoccus ignavus gen. nov. sp. nov., a novel genus of the family Aerococcaceae isolated from bulk tank milk.</title>
        <authorList>
            <person name="Siebert A."/>
            <person name="Huptas C."/>
            <person name="Wenning M."/>
            <person name="Scherer S."/>
            <person name="Doll E.V."/>
        </authorList>
    </citation>
    <scope>NUCLEOTIDE SEQUENCE [LARGE SCALE GENOMIC DNA]</scope>
    <source>
        <strain evidence="6 9">DSM 109653</strain>
        <strain evidence="7 8">WS4759</strain>
    </source>
</reference>
<dbReference type="SUPFAM" id="SSF53697">
    <property type="entry name" value="SIS domain"/>
    <property type="match status" value="1"/>
</dbReference>
<dbReference type="PROSITE" id="PS51071">
    <property type="entry name" value="HTH_RPIR"/>
    <property type="match status" value="1"/>
</dbReference>
<keyword evidence="2" id="KW-0238">DNA-binding</keyword>
<keyword evidence="3" id="KW-0804">Transcription</keyword>
<dbReference type="EMBL" id="WJQR01000007">
    <property type="protein sequence ID" value="MRI82059.1"/>
    <property type="molecule type" value="Genomic_DNA"/>
</dbReference>
<dbReference type="GO" id="GO:0003677">
    <property type="term" value="F:DNA binding"/>
    <property type="evidence" value="ECO:0007669"/>
    <property type="project" value="UniProtKB-KW"/>
</dbReference>
<dbReference type="GO" id="GO:0003700">
    <property type="term" value="F:DNA-binding transcription factor activity"/>
    <property type="evidence" value="ECO:0007669"/>
    <property type="project" value="InterPro"/>
</dbReference>
<keyword evidence="1" id="KW-0805">Transcription regulation</keyword>
<dbReference type="AlphaFoldDB" id="A0A6I2GMR7"/>
<evidence type="ECO:0000313" key="7">
    <source>
        <dbReference type="EMBL" id="MRI85798.1"/>
    </source>
</evidence>
<gene>
    <name evidence="7" type="ORF">GIY09_07955</name>
    <name evidence="6" type="ORF">GIY11_08585</name>
</gene>
<dbReference type="PROSITE" id="PS51464">
    <property type="entry name" value="SIS"/>
    <property type="match status" value="1"/>
</dbReference>
<dbReference type="GO" id="GO:1901135">
    <property type="term" value="P:carbohydrate derivative metabolic process"/>
    <property type="evidence" value="ECO:0007669"/>
    <property type="project" value="InterPro"/>
</dbReference>
<dbReference type="InterPro" id="IPR047640">
    <property type="entry name" value="RpiR-like"/>
</dbReference>
<dbReference type="EMBL" id="WJQS01000006">
    <property type="protein sequence ID" value="MRI85798.1"/>
    <property type="molecule type" value="Genomic_DNA"/>
</dbReference>
<dbReference type="GO" id="GO:0097367">
    <property type="term" value="F:carbohydrate derivative binding"/>
    <property type="evidence" value="ECO:0007669"/>
    <property type="project" value="InterPro"/>
</dbReference>
<dbReference type="Pfam" id="PF01380">
    <property type="entry name" value="SIS"/>
    <property type="match status" value="1"/>
</dbReference>
<dbReference type="PANTHER" id="PTHR30514">
    <property type="entry name" value="GLUCOKINASE"/>
    <property type="match status" value="1"/>
</dbReference>
<dbReference type="InterPro" id="IPR036388">
    <property type="entry name" value="WH-like_DNA-bd_sf"/>
</dbReference>
<organism evidence="7 8">
    <name type="scientific">Fundicoccus ignavus</name>
    <dbReference type="NCBI Taxonomy" id="2664442"/>
    <lineage>
        <taxon>Bacteria</taxon>
        <taxon>Bacillati</taxon>
        <taxon>Bacillota</taxon>
        <taxon>Bacilli</taxon>
        <taxon>Lactobacillales</taxon>
        <taxon>Aerococcaceae</taxon>
        <taxon>Fundicoccus</taxon>
    </lineage>
</organism>
<dbReference type="Proteomes" id="UP000469870">
    <property type="component" value="Unassembled WGS sequence"/>
</dbReference>
<dbReference type="Gene3D" id="1.10.10.10">
    <property type="entry name" value="Winged helix-like DNA-binding domain superfamily/Winged helix DNA-binding domain"/>
    <property type="match status" value="1"/>
</dbReference>
<dbReference type="InterPro" id="IPR046348">
    <property type="entry name" value="SIS_dom_sf"/>
</dbReference>
<evidence type="ECO:0000259" key="5">
    <source>
        <dbReference type="PROSITE" id="PS51464"/>
    </source>
</evidence>
<dbReference type="SUPFAM" id="SSF46689">
    <property type="entry name" value="Homeodomain-like"/>
    <property type="match status" value="1"/>
</dbReference>
<evidence type="ECO:0000256" key="1">
    <source>
        <dbReference type="ARBA" id="ARBA00023015"/>
    </source>
</evidence>
<protein>
    <submittedName>
        <fullName evidence="7">SIS domain-containing protein</fullName>
    </submittedName>
</protein>
<evidence type="ECO:0000313" key="8">
    <source>
        <dbReference type="Proteomes" id="UP000430975"/>
    </source>
</evidence>
<evidence type="ECO:0000259" key="4">
    <source>
        <dbReference type="PROSITE" id="PS51071"/>
    </source>
</evidence>
<dbReference type="Proteomes" id="UP000430975">
    <property type="component" value="Unassembled WGS sequence"/>
</dbReference>
<comment type="caution">
    <text evidence="7">The sequence shown here is derived from an EMBL/GenBank/DDBJ whole genome shotgun (WGS) entry which is preliminary data.</text>
</comment>
<dbReference type="PANTHER" id="PTHR30514:SF1">
    <property type="entry name" value="HTH-TYPE TRANSCRIPTIONAL REGULATOR HEXR-RELATED"/>
    <property type="match status" value="1"/>
</dbReference>
<dbReference type="CDD" id="cd05013">
    <property type="entry name" value="SIS_RpiR"/>
    <property type="match status" value="1"/>
</dbReference>
<dbReference type="InterPro" id="IPR000281">
    <property type="entry name" value="HTH_RpiR"/>
</dbReference>
<name>A0A6I2GMR7_9LACT</name>
<evidence type="ECO:0000313" key="9">
    <source>
        <dbReference type="Proteomes" id="UP000469870"/>
    </source>
</evidence>
<evidence type="ECO:0000256" key="3">
    <source>
        <dbReference type="ARBA" id="ARBA00023163"/>
    </source>
</evidence>
<dbReference type="Pfam" id="PF01418">
    <property type="entry name" value="HTH_6"/>
    <property type="match status" value="1"/>
</dbReference>
<feature type="domain" description="HTH rpiR-type" evidence="4">
    <location>
        <begin position="4"/>
        <end position="80"/>
    </location>
</feature>
<dbReference type="InterPro" id="IPR035472">
    <property type="entry name" value="RpiR-like_SIS"/>
</dbReference>
<proteinExistence type="predicted"/>
<sequence>MTYNYLETLILPYRKSLNSTETLIADHMIELGSEVVNKTLANLSEETGLSEATIFKFVKKIGFSGFQNFKISVASNFRTFEERSNELVVFSDISKDDSPYVVAQKVVNTNIELLENLIATLDEALLEEAIELLTSSNTINFFGQGASSIVAYDSYHKFLRTDFHCQYAQDYHIQLTYATKLGPNDCAILFSHSGNTKETIEVAKILHQNKVKMIILTGDPSSPLVKLANVAFVVLSKESEFRSETLTSRLVYLTIIDIIYTSMMYVGEDQNRKALLDIRRALSVTKYDGD</sequence>
<dbReference type="InterPro" id="IPR001347">
    <property type="entry name" value="SIS_dom"/>
</dbReference>
<dbReference type="RefSeq" id="WP_153862222.1">
    <property type="nucleotide sequence ID" value="NZ_WJQR01000007.1"/>
</dbReference>
<accession>A0A6I2GMR7</accession>
<evidence type="ECO:0000313" key="6">
    <source>
        <dbReference type="EMBL" id="MRI82059.1"/>
    </source>
</evidence>
<evidence type="ECO:0000256" key="2">
    <source>
        <dbReference type="ARBA" id="ARBA00023125"/>
    </source>
</evidence>